<evidence type="ECO:0000313" key="3">
    <source>
        <dbReference type="Proteomes" id="UP001244207"/>
    </source>
</evidence>
<sequence>MPMRLPFGNRTSVADEAVPILAVMSTAIAHVHSQGIVHNDVKPANSLFERIRNDVLIDLGLSSELKDTTIHVGSSPWYVRPE</sequence>
<comment type="caution">
    <text evidence="2">The sequence shown here is derived from an EMBL/GenBank/DDBJ whole genome shotgun (WGS) entry which is preliminary data.</text>
</comment>
<proteinExistence type="predicted"/>
<dbReference type="Pfam" id="PF00069">
    <property type="entry name" value="Pkinase"/>
    <property type="match status" value="1"/>
</dbReference>
<protein>
    <recommendedName>
        <fullName evidence="1">Protein kinase domain-containing protein</fullName>
    </recommendedName>
</protein>
<organism evidence="2 3">
    <name type="scientific">Glomerella acutata</name>
    <name type="common">Colletotrichum acutatum</name>
    <dbReference type="NCBI Taxonomy" id="27357"/>
    <lineage>
        <taxon>Eukaryota</taxon>
        <taxon>Fungi</taxon>
        <taxon>Dikarya</taxon>
        <taxon>Ascomycota</taxon>
        <taxon>Pezizomycotina</taxon>
        <taxon>Sordariomycetes</taxon>
        <taxon>Hypocreomycetidae</taxon>
        <taxon>Glomerellales</taxon>
        <taxon>Glomerellaceae</taxon>
        <taxon>Colletotrichum</taxon>
        <taxon>Colletotrichum acutatum species complex</taxon>
    </lineage>
</organism>
<name>A0AAD8UJH9_GLOAC</name>
<feature type="domain" description="Protein kinase" evidence="1">
    <location>
        <begin position="1"/>
        <end position="82"/>
    </location>
</feature>
<dbReference type="InterPro" id="IPR000719">
    <property type="entry name" value="Prot_kinase_dom"/>
</dbReference>
<keyword evidence="3" id="KW-1185">Reference proteome</keyword>
<dbReference type="Proteomes" id="UP001244207">
    <property type="component" value="Unassembled WGS sequence"/>
</dbReference>
<dbReference type="SUPFAM" id="SSF56112">
    <property type="entry name" value="Protein kinase-like (PK-like)"/>
    <property type="match status" value="1"/>
</dbReference>
<dbReference type="GeneID" id="85392543"/>
<dbReference type="EMBL" id="JAHMHS010000072">
    <property type="protein sequence ID" value="KAK1722899.1"/>
    <property type="molecule type" value="Genomic_DNA"/>
</dbReference>
<reference evidence="2" key="1">
    <citation type="submission" date="2021-12" db="EMBL/GenBank/DDBJ databases">
        <title>Comparative genomics, transcriptomics and evolutionary studies reveal genomic signatures of adaptation to plant cell wall in hemibiotrophic fungi.</title>
        <authorList>
            <consortium name="DOE Joint Genome Institute"/>
            <person name="Baroncelli R."/>
            <person name="Diaz J.F."/>
            <person name="Benocci T."/>
            <person name="Peng M."/>
            <person name="Battaglia E."/>
            <person name="Haridas S."/>
            <person name="Andreopoulos W."/>
            <person name="Labutti K."/>
            <person name="Pangilinan J."/>
            <person name="Floch G.L."/>
            <person name="Makela M.R."/>
            <person name="Henrissat B."/>
            <person name="Grigoriev I.V."/>
            <person name="Crouch J.A."/>
            <person name="De Vries R.P."/>
            <person name="Sukno S.A."/>
            <person name="Thon M.R."/>
        </authorList>
    </citation>
    <scope>NUCLEOTIDE SEQUENCE</scope>
    <source>
        <strain evidence="2">CBS 112980</strain>
    </source>
</reference>
<evidence type="ECO:0000259" key="1">
    <source>
        <dbReference type="PROSITE" id="PS50011"/>
    </source>
</evidence>
<accession>A0AAD8UJH9</accession>
<dbReference type="PROSITE" id="PS50011">
    <property type="entry name" value="PROTEIN_KINASE_DOM"/>
    <property type="match status" value="1"/>
</dbReference>
<evidence type="ECO:0000313" key="2">
    <source>
        <dbReference type="EMBL" id="KAK1722899.1"/>
    </source>
</evidence>
<dbReference type="GO" id="GO:0004672">
    <property type="term" value="F:protein kinase activity"/>
    <property type="evidence" value="ECO:0007669"/>
    <property type="project" value="InterPro"/>
</dbReference>
<dbReference type="GO" id="GO:0005524">
    <property type="term" value="F:ATP binding"/>
    <property type="evidence" value="ECO:0007669"/>
    <property type="project" value="InterPro"/>
</dbReference>
<dbReference type="Gene3D" id="1.10.510.10">
    <property type="entry name" value="Transferase(Phosphotransferase) domain 1"/>
    <property type="match status" value="1"/>
</dbReference>
<dbReference type="InterPro" id="IPR011009">
    <property type="entry name" value="Kinase-like_dom_sf"/>
</dbReference>
<dbReference type="RefSeq" id="XP_060362954.1">
    <property type="nucleotide sequence ID" value="XM_060508644.1"/>
</dbReference>
<gene>
    <name evidence="2" type="ORF">BDZ83DRAFT_627563</name>
</gene>
<dbReference type="AlphaFoldDB" id="A0AAD8UJH9"/>